<protein>
    <submittedName>
        <fullName evidence="1">Uncharacterized protein</fullName>
    </submittedName>
</protein>
<dbReference type="EMBL" id="QYZD01000036">
    <property type="protein sequence ID" value="RJG20449.1"/>
    <property type="molecule type" value="Genomic_DNA"/>
</dbReference>
<reference evidence="1 2" key="1">
    <citation type="submission" date="2018-09" db="EMBL/GenBank/DDBJ databases">
        <title>Paenibacillus SK2017-BO5.</title>
        <authorList>
            <person name="Piskunova J.V."/>
            <person name="Dubiley S.A."/>
            <person name="Severinov K.V."/>
        </authorList>
    </citation>
    <scope>NUCLEOTIDE SEQUENCE [LARGE SCALE GENOMIC DNA]</scope>
    <source>
        <strain evidence="1 2">BO5</strain>
    </source>
</reference>
<dbReference type="AlphaFoldDB" id="A0A3A3GCN8"/>
<sequence length="92" mass="10376">MKEEYVVISGGIGFFLDCDIKILPSCCCGLEDWGEVYESVRSRTSPWLGHDPSPRSTYHDQTARVWADAPAPMPEGTEQGAFIIDYKYEELL</sequence>
<comment type="caution">
    <text evidence="1">The sequence shown here is derived from an EMBL/GenBank/DDBJ whole genome shotgun (WGS) entry which is preliminary data.</text>
</comment>
<organism evidence="1 2">
    <name type="scientific">Paenibacillus thiaminolyticus</name>
    <name type="common">Bacillus thiaminolyticus</name>
    <dbReference type="NCBI Taxonomy" id="49283"/>
    <lineage>
        <taxon>Bacteria</taxon>
        <taxon>Bacillati</taxon>
        <taxon>Bacillota</taxon>
        <taxon>Bacilli</taxon>
        <taxon>Bacillales</taxon>
        <taxon>Paenibacillaceae</taxon>
        <taxon>Paenibacillus</taxon>
    </lineage>
</organism>
<proteinExistence type="predicted"/>
<evidence type="ECO:0000313" key="1">
    <source>
        <dbReference type="EMBL" id="RJG20449.1"/>
    </source>
</evidence>
<gene>
    <name evidence="1" type="ORF">DQX05_25295</name>
</gene>
<accession>A0A3A3GCN8</accession>
<dbReference type="Proteomes" id="UP000266177">
    <property type="component" value="Unassembled WGS sequence"/>
</dbReference>
<name>A0A3A3GCN8_PANTH</name>
<evidence type="ECO:0000313" key="2">
    <source>
        <dbReference type="Proteomes" id="UP000266177"/>
    </source>
</evidence>